<feature type="compositionally biased region" description="Basic residues" evidence="1">
    <location>
        <begin position="207"/>
        <end position="220"/>
    </location>
</feature>
<organism evidence="2 3">
    <name type="scientific">Mesorhizobium atlanticum</name>
    <dbReference type="NCBI Taxonomy" id="2233532"/>
    <lineage>
        <taxon>Bacteria</taxon>
        <taxon>Pseudomonadati</taxon>
        <taxon>Pseudomonadota</taxon>
        <taxon>Alphaproteobacteria</taxon>
        <taxon>Hyphomicrobiales</taxon>
        <taxon>Phyllobacteriaceae</taxon>
        <taxon>Mesorhizobium</taxon>
    </lineage>
</organism>
<keyword evidence="3" id="KW-1185">Reference proteome</keyword>
<proteinExistence type="predicted"/>
<name>A0A330GLL3_9HYPH</name>
<feature type="region of interest" description="Disordered" evidence="1">
    <location>
        <begin position="207"/>
        <end position="232"/>
    </location>
</feature>
<dbReference type="Gene3D" id="3.40.50.150">
    <property type="entry name" value="Vaccinia Virus protein VP39"/>
    <property type="match status" value="1"/>
</dbReference>
<comment type="caution">
    <text evidence="2">The sequence shown here is derived from an EMBL/GenBank/DDBJ whole genome shotgun (WGS) entry which is preliminary data.</text>
</comment>
<dbReference type="InterPro" id="IPR029063">
    <property type="entry name" value="SAM-dependent_MTases_sf"/>
</dbReference>
<dbReference type="SUPFAM" id="SSF53335">
    <property type="entry name" value="S-adenosyl-L-methionine-dependent methyltransferases"/>
    <property type="match status" value="1"/>
</dbReference>
<evidence type="ECO:0000256" key="1">
    <source>
        <dbReference type="SAM" id="MobiDB-lite"/>
    </source>
</evidence>
<sequence length="232" mass="25751">MRAKMMEGTSLAHDDHHALCLELAESNPGPTNASTFERHWNRQLLRLALCGGPVTQGLQVGCGTRAFTEQLAPHCERLTVLDVEPKAPCLTRLRIQDFSHIDWVVCEDEPSAVRELFDLIVGTDVLCHPPGIAELRTALENVVRVLAPGGHLVFGSRRGSIHRRWGHFASAGPEIASLNLKRSQLPCVRSPGEWLLRRLFGRTLQKRRSTSRGFGKRKTGLSKWPQSDLSAA</sequence>
<dbReference type="Pfam" id="PF05401">
    <property type="entry name" value="NodS"/>
    <property type="match status" value="1"/>
</dbReference>
<evidence type="ECO:0000313" key="2">
    <source>
        <dbReference type="EMBL" id="RAZ71727.1"/>
    </source>
</evidence>
<accession>A0A330GLL3</accession>
<protein>
    <submittedName>
        <fullName evidence="2">SAM-dependent methyltransferase</fullName>
    </submittedName>
</protein>
<dbReference type="InterPro" id="IPR008715">
    <property type="entry name" value="SAM-MeTfrase_NodS-like"/>
</dbReference>
<evidence type="ECO:0000313" key="3">
    <source>
        <dbReference type="Proteomes" id="UP000251956"/>
    </source>
</evidence>
<dbReference type="GO" id="GO:0009312">
    <property type="term" value="P:oligosaccharide biosynthetic process"/>
    <property type="evidence" value="ECO:0007669"/>
    <property type="project" value="InterPro"/>
</dbReference>
<gene>
    <name evidence="2" type="ORF">DPM35_29555</name>
</gene>
<dbReference type="GO" id="GO:0008757">
    <property type="term" value="F:S-adenosylmethionine-dependent methyltransferase activity"/>
    <property type="evidence" value="ECO:0007669"/>
    <property type="project" value="InterPro"/>
</dbReference>
<keyword evidence="2" id="KW-0808">Transferase</keyword>
<dbReference type="AlphaFoldDB" id="A0A330GLL3"/>
<dbReference type="Proteomes" id="UP000251956">
    <property type="component" value="Unassembled WGS sequence"/>
</dbReference>
<dbReference type="GO" id="GO:0032259">
    <property type="term" value="P:methylation"/>
    <property type="evidence" value="ECO:0007669"/>
    <property type="project" value="UniProtKB-KW"/>
</dbReference>
<dbReference type="EMBL" id="QMBQ01000012">
    <property type="protein sequence ID" value="RAZ71727.1"/>
    <property type="molecule type" value="Genomic_DNA"/>
</dbReference>
<keyword evidence="2" id="KW-0489">Methyltransferase</keyword>
<dbReference type="CDD" id="cd02440">
    <property type="entry name" value="AdoMet_MTases"/>
    <property type="match status" value="1"/>
</dbReference>
<reference evidence="2 3" key="1">
    <citation type="submission" date="2018-07" db="EMBL/GenBank/DDBJ databases">
        <title>Diversity of Mesorhizobium strains in Brazil.</title>
        <authorList>
            <person name="Helene L.C.F."/>
            <person name="Dall'Agnol R."/>
            <person name="Delamuta J.R.M."/>
            <person name="Hungria M."/>
        </authorList>
    </citation>
    <scope>NUCLEOTIDE SEQUENCE [LARGE SCALE GENOMIC DNA]</scope>
    <source>
        <strain evidence="2 3">CNPSo 3140</strain>
    </source>
</reference>
<dbReference type="OrthoDB" id="116799at2"/>